<dbReference type="OMA" id="PRRMTCS"/>
<keyword evidence="3" id="KW-0902">Two-component regulatory system</keyword>
<dbReference type="Gene3D" id="3.40.50.2300">
    <property type="match status" value="1"/>
</dbReference>
<feature type="compositionally biased region" description="Basic and acidic residues" evidence="10">
    <location>
        <begin position="1"/>
        <end position="13"/>
    </location>
</feature>
<evidence type="ECO:0000256" key="8">
    <source>
        <dbReference type="PROSITE-ProRule" id="PRU00169"/>
    </source>
</evidence>
<evidence type="ECO:0000256" key="4">
    <source>
        <dbReference type="ARBA" id="ARBA00023015"/>
    </source>
</evidence>
<evidence type="ECO:0000256" key="5">
    <source>
        <dbReference type="ARBA" id="ARBA00023108"/>
    </source>
</evidence>
<dbReference type="OrthoDB" id="60033at2759"/>
<dbReference type="GO" id="GO:0000160">
    <property type="term" value="P:phosphorelay signal transduction system"/>
    <property type="evidence" value="ECO:0007669"/>
    <property type="project" value="UniProtKB-KW"/>
</dbReference>
<feature type="region of interest" description="Disordered" evidence="10">
    <location>
        <begin position="641"/>
        <end position="663"/>
    </location>
</feature>
<dbReference type="InterPro" id="IPR010402">
    <property type="entry name" value="CCT_domain"/>
</dbReference>
<dbReference type="GO" id="GO:0048511">
    <property type="term" value="P:rhythmic process"/>
    <property type="evidence" value="ECO:0007669"/>
    <property type="project" value="UniProtKB-KW"/>
</dbReference>
<comment type="subcellular location">
    <subcellularLocation>
        <location evidence="1 9">Nucleus</location>
    </subcellularLocation>
</comment>
<evidence type="ECO:0000256" key="9">
    <source>
        <dbReference type="PROSITE-ProRule" id="PRU00357"/>
    </source>
</evidence>
<evidence type="ECO:0000313" key="14">
    <source>
        <dbReference type="Proteomes" id="UP000238479"/>
    </source>
</evidence>
<feature type="region of interest" description="Disordered" evidence="10">
    <location>
        <begin position="1"/>
        <end position="25"/>
    </location>
</feature>
<dbReference type="GO" id="GO:0009736">
    <property type="term" value="P:cytokinin-activated signaling pathway"/>
    <property type="evidence" value="ECO:0007669"/>
    <property type="project" value="InterPro"/>
</dbReference>
<feature type="domain" description="Response regulatory" evidence="11">
    <location>
        <begin position="39"/>
        <end position="157"/>
    </location>
</feature>
<dbReference type="PANTHER" id="PTHR43874">
    <property type="entry name" value="TWO-COMPONENT RESPONSE REGULATOR"/>
    <property type="match status" value="1"/>
</dbReference>
<evidence type="ECO:0000313" key="13">
    <source>
        <dbReference type="EMBL" id="PRQ58606.1"/>
    </source>
</evidence>
<keyword evidence="5" id="KW-0090">Biological rhythms</keyword>
<dbReference type="SUPFAM" id="SSF52172">
    <property type="entry name" value="CheY-like"/>
    <property type="match status" value="1"/>
</dbReference>
<feature type="domain" description="CCT" evidence="12">
    <location>
        <begin position="608"/>
        <end position="650"/>
    </location>
</feature>
<gene>
    <name evidence="13" type="ORF">RchiOBHm_Chr1g0361151</name>
</gene>
<comment type="similarity">
    <text evidence="2">Belongs to the ARR-like family.</text>
</comment>
<evidence type="ECO:0000259" key="12">
    <source>
        <dbReference type="PROSITE" id="PS51017"/>
    </source>
</evidence>
<evidence type="ECO:0000256" key="7">
    <source>
        <dbReference type="ARBA" id="ARBA00023242"/>
    </source>
</evidence>
<feature type="compositionally biased region" description="Basic and acidic residues" evidence="10">
    <location>
        <begin position="376"/>
        <end position="393"/>
    </location>
</feature>
<evidence type="ECO:0000259" key="11">
    <source>
        <dbReference type="PROSITE" id="PS50110"/>
    </source>
</evidence>
<evidence type="ECO:0000256" key="3">
    <source>
        <dbReference type="ARBA" id="ARBA00023012"/>
    </source>
</evidence>
<sequence length="663" mass="72917">MVGEMEAVKIERKEEEEEGGGSSTEVVSWGNYLPTNVLRVLLVEADDSTRQIITALLRKCNYRVVSVSDGLRAWETIKVKHNKIDLILTEAELPSISGFALLTLVMEHDICKHIPVIMMSSQDSVNMVLKCMQKGAADYLIKPVRRNELRNLWQHVWRRHTLASGQAPQNLTVSQQKVEATSENNAASNHSNDYAACTRKTKGFSQKASDAQNSCTTPYLEAESACIQNMQDISQLKYGSASNLSNTDIEMLEDCDRLDNESVVHESETKENSGTFGSDIVPLDEALNSVASRLREENVSAKPMVQDEGIQAEIFEEKAKTASGTHSFQCEVEPSVGVRDLLCTFDNWPNCNIGSSNRKDDGMKHFGLELSLRSSDGSHKEVTEERPALKHSDASAFSRYNNSKGLQPLFLTFPSTKSEDASNSHDRQDNMVNFVDGQTEQADSSIQGPQLGVFPVTSVRSDNMCAGYSHYFPSLVLGQSDLTPMFSIKSVGQSTQSTFHSEQGYDESDKTTDKSIDQTLHEQNKLENVEHLKPGSPAASQSGCSSLGNGTVDNHISGSAYGSICSSNDGKASLAVAGEMATASESLNDSGRYVREGSGVDSLRSSQREAALTKFRLKRKDRCFEKKVRYQSRKILAEKRPRVKGQFVHRAHTDPPTANAVGS</sequence>
<keyword evidence="4" id="KW-0805">Transcription regulation</keyword>
<dbReference type="Pfam" id="PF06203">
    <property type="entry name" value="CCT"/>
    <property type="match status" value="1"/>
</dbReference>
<dbReference type="SMART" id="SM00448">
    <property type="entry name" value="REC"/>
    <property type="match status" value="1"/>
</dbReference>
<dbReference type="Gramene" id="PRQ58606">
    <property type="protein sequence ID" value="PRQ58606"/>
    <property type="gene ID" value="RchiOBHm_Chr1g0361151"/>
</dbReference>
<accession>A0A2P6SIX3</accession>
<dbReference type="InterPro" id="IPR045279">
    <property type="entry name" value="ARR-like"/>
</dbReference>
<feature type="region of interest" description="Disordered" evidence="10">
    <location>
        <begin position="375"/>
        <end position="394"/>
    </location>
</feature>
<keyword evidence="7 9" id="KW-0539">Nucleus</keyword>
<organism evidence="13 14">
    <name type="scientific">Rosa chinensis</name>
    <name type="common">China rose</name>
    <dbReference type="NCBI Taxonomy" id="74649"/>
    <lineage>
        <taxon>Eukaryota</taxon>
        <taxon>Viridiplantae</taxon>
        <taxon>Streptophyta</taxon>
        <taxon>Embryophyta</taxon>
        <taxon>Tracheophyta</taxon>
        <taxon>Spermatophyta</taxon>
        <taxon>Magnoliopsida</taxon>
        <taxon>eudicotyledons</taxon>
        <taxon>Gunneridae</taxon>
        <taxon>Pentapetalae</taxon>
        <taxon>rosids</taxon>
        <taxon>fabids</taxon>
        <taxon>Rosales</taxon>
        <taxon>Rosaceae</taxon>
        <taxon>Rosoideae</taxon>
        <taxon>Rosoideae incertae sedis</taxon>
        <taxon>Rosa</taxon>
    </lineage>
</organism>
<dbReference type="AlphaFoldDB" id="A0A2P6SIX3"/>
<name>A0A2P6SIX3_ROSCH</name>
<dbReference type="Pfam" id="PF00072">
    <property type="entry name" value="Response_reg"/>
    <property type="match status" value="1"/>
</dbReference>
<dbReference type="InterPro" id="IPR011006">
    <property type="entry name" value="CheY-like_superfamily"/>
</dbReference>
<dbReference type="InterPro" id="IPR001789">
    <property type="entry name" value="Sig_transdc_resp-reg_receiver"/>
</dbReference>
<comment type="caution">
    <text evidence="13">The sequence shown here is derived from an EMBL/GenBank/DDBJ whole genome shotgun (WGS) entry which is preliminary data.</text>
</comment>
<dbReference type="PANTHER" id="PTHR43874:SF146">
    <property type="entry name" value="TWO-COMPONENT RESPONSE REGULATOR-LIKE APRR9"/>
    <property type="match status" value="1"/>
</dbReference>
<dbReference type="PROSITE" id="PS51017">
    <property type="entry name" value="CCT"/>
    <property type="match status" value="1"/>
</dbReference>
<keyword evidence="6" id="KW-0804">Transcription</keyword>
<comment type="caution">
    <text evidence="8">Lacks conserved residue(s) required for the propagation of feature annotation.</text>
</comment>
<evidence type="ECO:0000256" key="10">
    <source>
        <dbReference type="SAM" id="MobiDB-lite"/>
    </source>
</evidence>
<evidence type="ECO:0000256" key="2">
    <source>
        <dbReference type="ARBA" id="ARBA00010330"/>
    </source>
</evidence>
<feature type="compositionally biased region" description="Basic residues" evidence="10">
    <location>
        <begin position="641"/>
        <end position="650"/>
    </location>
</feature>
<dbReference type="Proteomes" id="UP000238479">
    <property type="component" value="Chromosome 1"/>
</dbReference>
<reference evidence="13 14" key="1">
    <citation type="journal article" date="2018" name="Nat. Genet.">
        <title>The Rosa genome provides new insights in the design of modern roses.</title>
        <authorList>
            <person name="Bendahmane M."/>
        </authorList>
    </citation>
    <scope>NUCLEOTIDE SEQUENCE [LARGE SCALE GENOMIC DNA]</scope>
    <source>
        <strain evidence="14">cv. Old Blush</strain>
    </source>
</reference>
<evidence type="ECO:0000256" key="1">
    <source>
        <dbReference type="ARBA" id="ARBA00004123"/>
    </source>
</evidence>
<proteinExistence type="inferred from homology"/>
<keyword evidence="14" id="KW-1185">Reference proteome</keyword>
<evidence type="ECO:0000256" key="6">
    <source>
        <dbReference type="ARBA" id="ARBA00023163"/>
    </source>
</evidence>
<protein>
    <submittedName>
        <fullName evidence="13">Putative response regulator and transcription factor RR-A-type family</fullName>
    </submittedName>
</protein>
<dbReference type="GO" id="GO:0005634">
    <property type="term" value="C:nucleus"/>
    <property type="evidence" value="ECO:0007669"/>
    <property type="project" value="UniProtKB-SubCell"/>
</dbReference>
<dbReference type="PROSITE" id="PS50110">
    <property type="entry name" value="RESPONSE_REGULATORY"/>
    <property type="match status" value="1"/>
</dbReference>
<dbReference type="EMBL" id="PDCK01000039">
    <property type="protein sequence ID" value="PRQ58606.1"/>
    <property type="molecule type" value="Genomic_DNA"/>
</dbReference>